<dbReference type="GO" id="GO:0003735">
    <property type="term" value="F:structural constituent of ribosome"/>
    <property type="evidence" value="ECO:0007669"/>
    <property type="project" value="InterPro"/>
</dbReference>
<dbReference type="Pfam" id="PF00542">
    <property type="entry name" value="Ribosomal_L12"/>
    <property type="match status" value="1"/>
</dbReference>
<evidence type="ECO:0000313" key="7">
    <source>
        <dbReference type="Proteomes" id="UP000326757"/>
    </source>
</evidence>
<evidence type="ECO:0000256" key="1">
    <source>
        <dbReference type="ARBA" id="ARBA00007197"/>
    </source>
</evidence>
<dbReference type="GO" id="GO:0006412">
    <property type="term" value="P:translation"/>
    <property type="evidence" value="ECO:0007669"/>
    <property type="project" value="InterPro"/>
</dbReference>
<feature type="domain" description="Large ribosomal subunit protein bL12 oligomerization" evidence="5">
    <location>
        <begin position="50"/>
        <end position="96"/>
    </location>
</feature>
<protein>
    <recommendedName>
        <fullName evidence="8">Ribosomal protein L7/L12 C-terminal domain-containing protein</fullName>
    </recommendedName>
</protein>
<comment type="similarity">
    <text evidence="1">Belongs to the bacterial ribosomal protein bL12 family.</text>
</comment>
<evidence type="ECO:0000256" key="3">
    <source>
        <dbReference type="ARBA" id="ARBA00023274"/>
    </source>
</evidence>
<dbReference type="InterPro" id="IPR008932">
    <property type="entry name" value="Ribosomal_bL12_oligo"/>
</dbReference>
<dbReference type="SUPFAM" id="SSF54736">
    <property type="entry name" value="ClpS-like"/>
    <property type="match status" value="1"/>
</dbReference>
<dbReference type="EMBL" id="VIGI01000004">
    <property type="protein sequence ID" value="KAB8301532.1"/>
    <property type="molecule type" value="Genomic_DNA"/>
</dbReference>
<gene>
    <name evidence="6" type="ORF">EYC80_003379</name>
</gene>
<dbReference type="AlphaFoldDB" id="A0A5N6KEW9"/>
<organism evidence="6 7">
    <name type="scientific">Monilinia laxa</name>
    <name type="common">Brown rot fungus</name>
    <name type="synonym">Sclerotinia laxa</name>
    <dbReference type="NCBI Taxonomy" id="61186"/>
    <lineage>
        <taxon>Eukaryota</taxon>
        <taxon>Fungi</taxon>
        <taxon>Dikarya</taxon>
        <taxon>Ascomycota</taxon>
        <taxon>Pezizomycotina</taxon>
        <taxon>Leotiomycetes</taxon>
        <taxon>Helotiales</taxon>
        <taxon>Sclerotiniaceae</taxon>
        <taxon>Monilinia</taxon>
    </lineage>
</organism>
<comment type="caution">
    <text evidence="6">The sequence shown here is derived from an EMBL/GenBank/DDBJ whole genome shotgun (WGS) entry which is preliminary data.</text>
</comment>
<evidence type="ECO:0000259" key="5">
    <source>
        <dbReference type="Pfam" id="PF16320"/>
    </source>
</evidence>
<dbReference type="CDD" id="cd00387">
    <property type="entry name" value="Ribosomal_L7_L12"/>
    <property type="match status" value="1"/>
</dbReference>
<dbReference type="PANTHER" id="PTHR45987">
    <property type="entry name" value="39S RIBOSOMAL PROTEIN L12"/>
    <property type="match status" value="1"/>
</dbReference>
<evidence type="ECO:0000256" key="2">
    <source>
        <dbReference type="ARBA" id="ARBA00022980"/>
    </source>
</evidence>
<name>A0A5N6KEW9_MONLA</name>
<dbReference type="Pfam" id="PF16320">
    <property type="entry name" value="Ribosomal_L12_N"/>
    <property type="match status" value="1"/>
</dbReference>
<evidence type="ECO:0000259" key="4">
    <source>
        <dbReference type="Pfam" id="PF00542"/>
    </source>
</evidence>
<evidence type="ECO:0000313" key="6">
    <source>
        <dbReference type="EMBL" id="KAB8301532.1"/>
    </source>
</evidence>
<dbReference type="Proteomes" id="UP000326757">
    <property type="component" value="Unassembled WGS sequence"/>
</dbReference>
<keyword evidence="2" id="KW-0689">Ribosomal protein</keyword>
<dbReference type="Gene3D" id="1.20.5.710">
    <property type="entry name" value="Single helix bin"/>
    <property type="match status" value="1"/>
</dbReference>
<dbReference type="SUPFAM" id="SSF48300">
    <property type="entry name" value="Ribosomal protein L7/12, oligomerisation (N-terminal) domain"/>
    <property type="match status" value="1"/>
</dbReference>
<dbReference type="PANTHER" id="PTHR45987:SF4">
    <property type="entry name" value="LARGE RIBOSOMAL SUBUNIT PROTEIN BL12M"/>
    <property type="match status" value="1"/>
</dbReference>
<accession>A0A5N6KEW9</accession>
<dbReference type="InterPro" id="IPR036235">
    <property type="entry name" value="Ribosomal_bL12_oligo_N_sf"/>
</dbReference>
<dbReference type="FunFam" id="3.30.1390.10:FF:000001">
    <property type="entry name" value="50S ribosomal protein L7/L12"/>
    <property type="match status" value="1"/>
</dbReference>
<dbReference type="OrthoDB" id="250175at2759"/>
<dbReference type="InterPro" id="IPR014719">
    <property type="entry name" value="Ribosomal_bL12_C/ClpS-like"/>
</dbReference>
<keyword evidence="7" id="KW-1185">Reference proteome</keyword>
<dbReference type="GO" id="GO:0005762">
    <property type="term" value="C:mitochondrial large ribosomal subunit"/>
    <property type="evidence" value="ECO:0007669"/>
    <property type="project" value="TreeGrafter"/>
</dbReference>
<dbReference type="InterPro" id="IPR000206">
    <property type="entry name" value="Ribosomal_bL12"/>
</dbReference>
<reference evidence="6 7" key="1">
    <citation type="submission" date="2019-06" db="EMBL/GenBank/DDBJ databases">
        <title>Genome Sequence of the Brown Rot Fungal Pathogen Monilinia laxa.</title>
        <authorList>
            <person name="De Miccolis Angelini R.M."/>
            <person name="Landi L."/>
            <person name="Abate D."/>
            <person name="Pollastro S."/>
            <person name="Romanazzi G."/>
            <person name="Faretra F."/>
        </authorList>
    </citation>
    <scope>NUCLEOTIDE SEQUENCE [LARGE SCALE GENOMIC DNA]</scope>
    <source>
        <strain evidence="6 7">Mlax316</strain>
    </source>
</reference>
<keyword evidence="3" id="KW-0687">Ribonucleoprotein</keyword>
<dbReference type="GO" id="GO:0003729">
    <property type="term" value="F:mRNA binding"/>
    <property type="evidence" value="ECO:0007669"/>
    <property type="project" value="TreeGrafter"/>
</dbReference>
<dbReference type="InterPro" id="IPR013823">
    <property type="entry name" value="Ribosomal_bL12_C"/>
</dbReference>
<dbReference type="Gene3D" id="3.30.1390.10">
    <property type="match status" value="1"/>
</dbReference>
<evidence type="ECO:0008006" key="8">
    <source>
        <dbReference type="Google" id="ProtNLM"/>
    </source>
</evidence>
<sequence>MSLSCQSAARSCIRSLRPSSSLRVSTASLAQRRNPSARWASTEAASTNPKISSIVDQISQLTLLETADLVASLKSKLNIPDMPIGGFASGPAPAAAPVEEEDAAPVQQEKTLFNLKLASFDTAAKPKIIKEIKSMLGLSLVDSKKFVESAPKMMKEGVPKEEAEKIISTLKELGAVRCVQNLPLIQEYMGKLSIIGCNTSQNKATAMHQGVLDVKCVVRGWHQSGRETCQITD</sequence>
<proteinExistence type="inferred from homology"/>
<feature type="domain" description="Large ribosomal subunit protein bL12 C-terminal" evidence="4">
    <location>
        <begin position="113"/>
        <end position="176"/>
    </location>
</feature>